<protein>
    <submittedName>
        <fullName evidence="1">Uncharacterized protein</fullName>
    </submittedName>
</protein>
<evidence type="ECO:0000313" key="2">
    <source>
        <dbReference type="Proteomes" id="UP000308600"/>
    </source>
</evidence>
<organism evidence="1 2">
    <name type="scientific">Pluteus cervinus</name>
    <dbReference type="NCBI Taxonomy" id="181527"/>
    <lineage>
        <taxon>Eukaryota</taxon>
        <taxon>Fungi</taxon>
        <taxon>Dikarya</taxon>
        <taxon>Basidiomycota</taxon>
        <taxon>Agaricomycotina</taxon>
        <taxon>Agaricomycetes</taxon>
        <taxon>Agaricomycetidae</taxon>
        <taxon>Agaricales</taxon>
        <taxon>Pluteineae</taxon>
        <taxon>Pluteaceae</taxon>
        <taxon>Pluteus</taxon>
    </lineage>
</organism>
<name>A0ACD3ABF6_9AGAR</name>
<reference evidence="1 2" key="1">
    <citation type="journal article" date="2019" name="Nat. Ecol. Evol.">
        <title>Megaphylogeny resolves global patterns of mushroom evolution.</title>
        <authorList>
            <person name="Varga T."/>
            <person name="Krizsan K."/>
            <person name="Foldi C."/>
            <person name="Dima B."/>
            <person name="Sanchez-Garcia M."/>
            <person name="Sanchez-Ramirez S."/>
            <person name="Szollosi G.J."/>
            <person name="Szarkandi J.G."/>
            <person name="Papp V."/>
            <person name="Albert L."/>
            <person name="Andreopoulos W."/>
            <person name="Angelini C."/>
            <person name="Antonin V."/>
            <person name="Barry K.W."/>
            <person name="Bougher N.L."/>
            <person name="Buchanan P."/>
            <person name="Buyck B."/>
            <person name="Bense V."/>
            <person name="Catcheside P."/>
            <person name="Chovatia M."/>
            <person name="Cooper J."/>
            <person name="Damon W."/>
            <person name="Desjardin D."/>
            <person name="Finy P."/>
            <person name="Geml J."/>
            <person name="Haridas S."/>
            <person name="Hughes K."/>
            <person name="Justo A."/>
            <person name="Karasinski D."/>
            <person name="Kautmanova I."/>
            <person name="Kiss B."/>
            <person name="Kocsube S."/>
            <person name="Kotiranta H."/>
            <person name="LaButti K.M."/>
            <person name="Lechner B.E."/>
            <person name="Liimatainen K."/>
            <person name="Lipzen A."/>
            <person name="Lukacs Z."/>
            <person name="Mihaltcheva S."/>
            <person name="Morgado L.N."/>
            <person name="Niskanen T."/>
            <person name="Noordeloos M.E."/>
            <person name="Ohm R.A."/>
            <person name="Ortiz-Santana B."/>
            <person name="Ovrebo C."/>
            <person name="Racz N."/>
            <person name="Riley R."/>
            <person name="Savchenko A."/>
            <person name="Shiryaev A."/>
            <person name="Soop K."/>
            <person name="Spirin V."/>
            <person name="Szebenyi C."/>
            <person name="Tomsovsky M."/>
            <person name="Tulloss R.E."/>
            <person name="Uehling J."/>
            <person name="Grigoriev I.V."/>
            <person name="Vagvolgyi C."/>
            <person name="Papp T."/>
            <person name="Martin F.M."/>
            <person name="Miettinen O."/>
            <person name="Hibbett D.S."/>
            <person name="Nagy L.G."/>
        </authorList>
    </citation>
    <scope>NUCLEOTIDE SEQUENCE [LARGE SCALE GENOMIC DNA]</scope>
    <source>
        <strain evidence="1 2">NL-1719</strain>
    </source>
</reference>
<dbReference type="Proteomes" id="UP000308600">
    <property type="component" value="Unassembled WGS sequence"/>
</dbReference>
<sequence length="503" mass="56050">MSINPDEEPSELARFRAEWRAEVERKKNAALPSSSTTTTHDSTSDPQQSGPSAVLAENPLTAYVKAGSKPATGSSSTVPKPNLNRDVSNAPPLSRATESALQVYRRAIHHEQCGELDEALTLYRAAFRMDPNIDRVYQREEMLASILAAQQNPINAASQPGHHRSESGGVVDVLVQQVASLSLGQGVNITGTLASVLSNFPQLLKFEPEDENEGLFISLIPDEIIIMVIWLLDPTSIERFGKVCRKTRVLTLDPTIWRRLVRTIYKPPQIECAEDLVTAANLFQNDYRRLFIEQPRVRLDGVYIAVCHYVRPGLSENHWVNISHLITYHRYLRFFPNGQVLSLLTNEEQSPQQVIPLLKPTLRMKGLYLGTWSLIGTTIHLSNLVEASGKYPIPDPIDGDLVVPFIPPPPLLLSQAPLAPLVYGYGHHHGAHGAHNNANNNATSDNLRYIFSMTLGLRARPKGRWNKLDIESYDSINLGTGDTTPVALKHERPFWFSKVRSYG</sequence>
<proteinExistence type="predicted"/>
<evidence type="ECO:0000313" key="1">
    <source>
        <dbReference type="EMBL" id="TFK63000.1"/>
    </source>
</evidence>
<keyword evidence="2" id="KW-1185">Reference proteome</keyword>
<accession>A0ACD3ABF6</accession>
<gene>
    <name evidence="1" type="ORF">BDN72DRAFT_848118</name>
</gene>
<dbReference type="EMBL" id="ML208545">
    <property type="protein sequence ID" value="TFK63000.1"/>
    <property type="molecule type" value="Genomic_DNA"/>
</dbReference>